<dbReference type="EMBL" id="MFST01000133">
    <property type="protein sequence ID" value="OGI43018.1"/>
    <property type="molecule type" value="Genomic_DNA"/>
</dbReference>
<evidence type="ECO:0000259" key="7">
    <source>
        <dbReference type="Pfam" id="PF00582"/>
    </source>
</evidence>
<evidence type="ECO:0000256" key="3">
    <source>
        <dbReference type="ARBA" id="ARBA00022692"/>
    </source>
</evidence>
<feature type="transmembrane region" description="Helical" evidence="6">
    <location>
        <begin position="244"/>
        <end position="263"/>
    </location>
</feature>
<feature type="transmembrane region" description="Helical" evidence="6">
    <location>
        <begin position="215"/>
        <end position="238"/>
    </location>
</feature>
<feature type="transmembrane region" description="Helical" evidence="6">
    <location>
        <begin position="12"/>
        <end position="38"/>
    </location>
</feature>
<comment type="similarity">
    <text evidence="2">Belongs to the universal stress protein A family.</text>
</comment>
<evidence type="ECO:0000256" key="2">
    <source>
        <dbReference type="ARBA" id="ARBA00008791"/>
    </source>
</evidence>
<keyword evidence="4 6" id="KW-1133">Transmembrane helix</keyword>
<dbReference type="CDD" id="cd00293">
    <property type="entry name" value="USP-like"/>
    <property type="match status" value="2"/>
</dbReference>
<evidence type="ECO:0000313" key="8">
    <source>
        <dbReference type="EMBL" id="OGI43018.1"/>
    </source>
</evidence>
<evidence type="ECO:0000256" key="4">
    <source>
        <dbReference type="ARBA" id="ARBA00022989"/>
    </source>
</evidence>
<comment type="subcellular location">
    <subcellularLocation>
        <location evidence="6">Cell membrane</location>
        <topology evidence="6">Multi-pass membrane protein</topology>
    </subcellularLocation>
    <subcellularLocation>
        <location evidence="1">Membrane</location>
        <topology evidence="1">Multi-pass membrane protein</topology>
    </subcellularLocation>
</comment>
<dbReference type="PRINTS" id="PR01438">
    <property type="entry name" value="UNVRSLSTRESS"/>
</dbReference>
<sequence length="644" mass="67592">MAANFVHLDPLHIFYLFTVGVIGGLVSGFIGSGGAFVLTPAMMSMGVPGVVAVASNICHKFPKALVGALKRAKYGQVDVKLGLVVGASAEAGMLYGAHVQETIKRAFGDSGSNLYVSAAFVVVLAIVGGYVLRDAWKIHKSGAAGAEEKVNALARRAQAIHIPYTMMYFKSLNARVSILFTVPLGFATGMLAATIAVGGFIGVPGMHYVLGAPSLMASATELVVAFVMGLGGTIKYAWSGFVDIRLAMIILAGSLFGIQLGAIGTTYVKPYLIKVVMGVIMVLVLFSRGIVIPVYLAELKIIGALGPTTVTALNGVSFAIMILALASGAFIILAALAKGIRAERRAEALAAPAFAAGTVAVPVSPQLSPIGRFERFLLATDGSEFSTGAVRESLRMAQKCGARLHVVSVLSHDVEYESLGEQLLKQELDKAQAHLEQVKAQAAAAGIACETRHVQASEIYQEIVNEAERVQADLIIMGRRGGHALARMMLGDTTAKVIGHARCSVLVVPRAAELAGRHFVLATDGSRYADAAAATVASLAGLCHTPVTVVSVTMPSHSKQRREEAKRAVRRTVVFLKQEGVAADGDVLHGRADRMIVEAAQTKNSDLIVIGSHGRTGLERALLGSISERIIGETRNAVLVVKAA</sequence>
<feature type="transmembrane region" description="Helical" evidence="6">
    <location>
        <begin position="114"/>
        <end position="132"/>
    </location>
</feature>
<feature type="domain" description="UspA" evidence="7">
    <location>
        <begin position="517"/>
        <end position="642"/>
    </location>
</feature>
<gene>
    <name evidence="8" type="ORF">A2V92_04305</name>
</gene>
<dbReference type="AlphaFoldDB" id="A0A1F6TD05"/>
<organism evidence="8 9">
    <name type="scientific">Candidatus Muproteobacteria bacterium RBG_16_65_31</name>
    <dbReference type="NCBI Taxonomy" id="1817759"/>
    <lineage>
        <taxon>Bacteria</taxon>
        <taxon>Pseudomonadati</taxon>
        <taxon>Pseudomonadota</taxon>
        <taxon>Candidatus Muproteobacteria</taxon>
    </lineage>
</organism>
<dbReference type="GO" id="GO:0005886">
    <property type="term" value="C:plasma membrane"/>
    <property type="evidence" value="ECO:0007669"/>
    <property type="project" value="UniProtKB-SubCell"/>
</dbReference>
<accession>A0A1F6TD05</accession>
<keyword evidence="5 6" id="KW-0472">Membrane</keyword>
<feature type="transmembrane region" description="Helical" evidence="6">
    <location>
        <begin position="275"/>
        <end position="296"/>
    </location>
</feature>
<proteinExistence type="inferred from homology"/>
<keyword evidence="6" id="KW-1003">Cell membrane</keyword>
<dbReference type="Pfam" id="PF00582">
    <property type="entry name" value="Usp"/>
    <property type="match status" value="2"/>
</dbReference>
<dbReference type="InterPro" id="IPR006016">
    <property type="entry name" value="UspA"/>
</dbReference>
<dbReference type="Proteomes" id="UP000179344">
    <property type="component" value="Unassembled WGS sequence"/>
</dbReference>
<comment type="similarity">
    <text evidence="6">Belongs to the 4-toluene sulfonate uptake permease (TSUP) (TC 2.A.102) family.</text>
</comment>
<protein>
    <recommendedName>
        <fullName evidence="6">Probable membrane transporter protein</fullName>
    </recommendedName>
</protein>
<evidence type="ECO:0000256" key="1">
    <source>
        <dbReference type="ARBA" id="ARBA00004141"/>
    </source>
</evidence>
<feature type="domain" description="UspA" evidence="7">
    <location>
        <begin position="373"/>
        <end position="509"/>
    </location>
</feature>
<reference evidence="8 9" key="1">
    <citation type="journal article" date="2016" name="Nat. Commun.">
        <title>Thousands of microbial genomes shed light on interconnected biogeochemical processes in an aquifer system.</title>
        <authorList>
            <person name="Anantharaman K."/>
            <person name="Brown C.T."/>
            <person name="Hug L.A."/>
            <person name="Sharon I."/>
            <person name="Castelle C.J."/>
            <person name="Probst A.J."/>
            <person name="Thomas B.C."/>
            <person name="Singh A."/>
            <person name="Wilkins M.J."/>
            <person name="Karaoz U."/>
            <person name="Brodie E.L."/>
            <person name="Williams K.H."/>
            <person name="Hubbard S.S."/>
            <person name="Banfield J.F."/>
        </authorList>
    </citation>
    <scope>NUCLEOTIDE SEQUENCE [LARGE SCALE GENOMIC DNA]</scope>
</reference>
<dbReference type="InterPro" id="IPR014729">
    <property type="entry name" value="Rossmann-like_a/b/a_fold"/>
</dbReference>
<evidence type="ECO:0000313" key="9">
    <source>
        <dbReference type="Proteomes" id="UP000179344"/>
    </source>
</evidence>
<keyword evidence="3 6" id="KW-0812">Transmembrane</keyword>
<dbReference type="InterPro" id="IPR051598">
    <property type="entry name" value="TSUP/Inactive_protease-like"/>
</dbReference>
<dbReference type="InterPro" id="IPR002781">
    <property type="entry name" value="TM_pro_TauE-like"/>
</dbReference>
<dbReference type="SUPFAM" id="SSF52402">
    <property type="entry name" value="Adenine nucleotide alpha hydrolases-like"/>
    <property type="match status" value="2"/>
</dbReference>
<dbReference type="Gene3D" id="3.40.50.620">
    <property type="entry name" value="HUPs"/>
    <property type="match status" value="2"/>
</dbReference>
<name>A0A1F6TD05_9PROT</name>
<dbReference type="PANTHER" id="PTHR43701:SF12">
    <property type="entry name" value="MEMBRANE TRANSPORTER PROTEIN YTNM-RELATED"/>
    <property type="match status" value="1"/>
</dbReference>
<evidence type="ECO:0000256" key="5">
    <source>
        <dbReference type="ARBA" id="ARBA00023136"/>
    </source>
</evidence>
<dbReference type="InterPro" id="IPR006015">
    <property type="entry name" value="Universal_stress_UspA"/>
</dbReference>
<dbReference type="Pfam" id="PF01925">
    <property type="entry name" value="TauE"/>
    <property type="match status" value="1"/>
</dbReference>
<feature type="transmembrane region" description="Helical" evidence="6">
    <location>
        <begin position="316"/>
        <end position="337"/>
    </location>
</feature>
<evidence type="ECO:0000256" key="6">
    <source>
        <dbReference type="RuleBase" id="RU363041"/>
    </source>
</evidence>
<comment type="caution">
    <text evidence="8">The sequence shown here is derived from an EMBL/GenBank/DDBJ whole genome shotgun (WGS) entry which is preliminary data.</text>
</comment>
<dbReference type="PANTHER" id="PTHR43701">
    <property type="entry name" value="MEMBRANE TRANSPORTER PROTEIN MJ0441-RELATED"/>
    <property type="match status" value="1"/>
</dbReference>
<feature type="transmembrane region" description="Helical" evidence="6">
    <location>
        <begin position="176"/>
        <end position="203"/>
    </location>
</feature>